<accession>A0A1H0G9C9</accession>
<proteinExistence type="predicted"/>
<feature type="compositionally biased region" description="Low complexity" evidence="1">
    <location>
        <begin position="216"/>
        <end position="246"/>
    </location>
</feature>
<organism evidence="2 3">
    <name type="scientific">Klenkia soli</name>
    <dbReference type="NCBI Taxonomy" id="1052260"/>
    <lineage>
        <taxon>Bacteria</taxon>
        <taxon>Bacillati</taxon>
        <taxon>Actinomycetota</taxon>
        <taxon>Actinomycetes</taxon>
        <taxon>Geodermatophilales</taxon>
        <taxon>Geodermatophilaceae</taxon>
        <taxon>Klenkia</taxon>
    </lineage>
</organism>
<sequence>MPNAAPPLTSPARRRTAPVAPRSAAVSSRATGSAAAPAGLPASWAGLGALLGGASERLPGDALTITTAATTATETGRPGVDFSGMWALPAAQAPLRSQVLIRALDSKGRLQLPVEPDQAGRLPVERDGAVVTVFLPGSTGSPRHGFSAAPQPMDARGRLTLTAALRREVGIGDGADVLAQLDLEARTVTVVAAGHMDSPIKAAIAGLRRTTHAATGATDLTDAAPRSEASTDETTAATASARTPSPRLHIVG</sequence>
<name>A0A1H0G9C9_9ACTN</name>
<reference evidence="3" key="1">
    <citation type="submission" date="2016-10" db="EMBL/GenBank/DDBJ databases">
        <authorList>
            <person name="Varghese N."/>
            <person name="Submissions S."/>
        </authorList>
    </citation>
    <scope>NUCLEOTIDE SEQUENCE [LARGE SCALE GENOMIC DNA]</scope>
    <source>
        <strain evidence="3">DSM 45843</strain>
    </source>
</reference>
<feature type="region of interest" description="Disordered" evidence="1">
    <location>
        <begin position="216"/>
        <end position="252"/>
    </location>
</feature>
<evidence type="ECO:0000313" key="3">
    <source>
        <dbReference type="Proteomes" id="UP000199088"/>
    </source>
</evidence>
<dbReference type="Proteomes" id="UP000199088">
    <property type="component" value="Unassembled WGS sequence"/>
</dbReference>
<feature type="region of interest" description="Disordered" evidence="1">
    <location>
        <begin position="1"/>
        <end position="37"/>
    </location>
</feature>
<gene>
    <name evidence="2" type="ORF">SAMN05660199_01177</name>
</gene>
<dbReference type="AlphaFoldDB" id="A0A1H0G9C9"/>
<feature type="compositionally biased region" description="Low complexity" evidence="1">
    <location>
        <begin position="17"/>
        <end position="37"/>
    </location>
</feature>
<keyword evidence="3" id="KW-1185">Reference proteome</keyword>
<dbReference type="EMBL" id="FNIR01000003">
    <property type="protein sequence ID" value="SDO03492.1"/>
    <property type="molecule type" value="Genomic_DNA"/>
</dbReference>
<evidence type="ECO:0000313" key="2">
    <source>
        <dbReference type="EMBL" id="SDO03492.1"/>
    </source>
</evidence>
<evidence type="ECO:0000256" key="1">
    <source>
        <dbReference type="SAM" id="MobiDB-lite"/>
    </source>
</evidence>
<protein>
    <submittedName>
        <fullName evidence="2">Uncharacterized protein</fullName>
    </submittedName>
</protein>